<evidence type="ECO:0000313" key="7">
    <source>
        <dbReference type="EMBL" id="MDT0594109.1"/>
    </source>
</evidence>
<keyword evidence="8" id="KW-1185">Reference proteome</keyword>
<evidence type="ECO:0000256" key="1">
    <source>
        <dbReference type="ARBA" id="ARBA00004141"/>
    </source>
</evidence>
<feature type="transmembrane region" description="Helical" evidence="6">
    <location>
        <begin position="47"/>
        <end position="64"/>
    </location>
</feature>
<keyword evidence="3 6" id="KW-0812">Transmembrane</keyword>
<reference evidence="7 8" key="1">
    <citation type="submission" date="2023-09" db="EMBL/GenBank/DDBJ databases">
        <authorList>
            <person name="Rey-Velasco X."/>
        </authorList>
    </citation>
    <scope>NUCLEOTIDE SEQUENCE [LARGE SCALE GENOMIC DNA]</scope>
    <source>
        <strain evidence="7 8">P117</strain>
    </source>
</reference>
<gene>
    <name evidence="7" type="ORF">RM552_04560</name>
</gene>
<dbReference type="Proteomes" id="UP001253545">
    <property type="component" value="Unassembled WGS sequence"/>
</dbReference>
<proteinExistence type="inferred from homology"/>
<evidence type="ECO:0000256" key="2">
    <source>
        <dbReference type="ARBA" id="ARBA00009694"/>
    </source>
</evidence>
<dbReference type="PANTHER" id="PTHR43461:SF1">
    <property type="entry name" value="TRANSMEMBRANE PROTEIN 256"/>
    <property type="match status" value="1"/>
</dbReference>
<evidence type="ECO:0000313" key="8">
    <source>
        <dbReference type="Proteomes" id="UP001253545"/>
    </source>
</evidence>
<accession>A0ABU2ZR91</accession>
<feature type="transmembrane region" description="Helical" evidence="6">
    <location>
        <begin position="98"/>
        <end position="121"/>
    </location>
</feature>
<comment type="subcellular location">
    <subcellularLocation>
        <location evidence="1">Membrane</location>
        <topology evidence="1">Multi-pass membrane protein</topology>
    </subcellularLocation>
</comment>
<protein>
    <submittedName>
        <fullName evidence="7">DUF423 domain-containing protein</fullName>
    </submittedName>
</protein>
<evidence type="ECO:0000256" key="3">
    <source>
        <dbReference type="ARBA" id="ARBA00022692"/>
    </source>
</evidence>
<evidence type="ECO:0000256" key="5">
    <source>
        <dbReference type="ARBA" id="ARBA00023136"/>
    </source>
</evidence>
<evidence type="ECO:0000256" key="4">
    <source>
        <dbReference type="ARBA" id="ARBA00022989"/>
    </source>
</evidence>
<dbReference type="EMBL" id="JAVRHX010000001">
    <property type="protein sequence ID" value="MDT0594109.1"/>
    <property type="molecule type" value="Genomic_DNA"/>
</dbReference>
<comment type="caution">
    <text evidence="7">The sequence shown here is derived from an EMBL/GenBank/DDBJ whole genome shotgun (WGS) entry which is preliminary data.</text>
</comment>
<feature type="transmembrane region" description="Helical" evidence="6">
    <location>
        <begin position="71"/>
        <end position="92"/>
    </location>
</feature>
<dbReference type="Pfam" id="PF04241">
    <property type="entry name" value="DUF423"/>
    <property type="match status" value="1"/>
</dbReference>
<feature type="transmembrane region" description="Helical" evidence="6">
    <location>
        <begin position="7"/>
        <end position="27"/>
    </location>
</feature>
<comment type="similarity">
    <text evidence="2">Belongs to the UPF0382 family.</text>
</comment>
<dbReference type="PANTHER" id="PTHR43461">
    <property type="entry name" value="TRANSMEMBRANE PROTEIN 256"/>
    <property type="match status" value="1"/>
</dbReference>
<keyword evidence="4 6" id="KW-1133">Transmembrane helix</keyword>
<name>A0ABU2ZR91_9ALTE</name>
<dbReference type="InterPro" id="IPR006696">
    <property type="entry name" value="DUF423"/>
</dbReference>
<organism evidence="7 8">
    <name type="scientific">Glaciecola petra</name>
    <dbReference type="NCBI Taxonomy" id="3075602"/>
    <lineage>
        <taxon>Bacteria</taxon>
        <taxon>Pseudomonadati</taxon>
        <taxon>Pseudomonadota</taxon>
        <taxon>Gammaproteobacteria</taxon>
        <taxon>Alteromonadales</taxon>
        <taxon>Alteromonadaceae</taxon>
        <taxon>Glaciecola</taxon>
    </lineage>
</organism>
<dbReference type="RefSeq" id="WP_311367594.1">
    <property type="nucleotide sequence ID" value="NZ_JAVRHX010000001.1"/>
</dbReference>
<evidence type="ECO:0000256" key="6">
    <source>
        <dbReference type="SAM" id="Phobius"/>
    </source>
</evidence>
<keyword evidence="5 6" id="KW-0472">Membrane</keyword>
<sequence>MKSSYHWIIVGAVFAFCAVGIGAFAAHGLKNILTEYQLGIVDTAAKYQMYHALAILLSVSLLKSDVRAVNVVNSCFSAGVFLFSGSLYALALSGIKTFAYFTPIGGLLFLIAWLAFILFAYQLSQKEKQS</sequence>